<organism evidence="1 2">
    <name type="scientific">Rhododendron molle</name>
    <name type="common">Chinese azalea</name>
    <name type="synonym">Azalea mollis</name>
    <dbReference type="NCBI Taxonomy" id="49168"/>
    <lineage>
        <taxon>Eukaryota</taxon>
        <taxon>Viridiplantae</taxon>
        <taxon>Streptophyta</taxon>
        <taxon>Embryophyta</taxon>
        <taxon>Tracheophyta</taxon>
        <taxon>Spermatophyta</taxon>
        <taxon>Magnoliopsida</taxon>
        <taxon>eudicotyledons</taxon>
        <taxon>Gunneridae</taxon>
        <taxon>Pentapetalae</taxon>
        <taxon>asterids</taxon>
        <taxon>Ericales</taxon>
        <taxon>Ericaceae</taxon>
        <taxon>Ericoideae</taxon>
        <taxon>Rhodoreae</taxon>
        <taxon>Rhododendron</taxon>
    </lineage>
</organism>
<name>A0ACC0LNS6_RHOML</name>
<sequence>MWCQWVKSYLLRGRSFWTLKIPGDCTWVWRKRFNLRPLVRPYVLNILGNGNPTYLWHDNWHPLGPLIDRFGPRIAYDAGIPQDAFVSHIIHNSSWMFPVTQTFDLNEVRHTLPPLVQARLNGADQTWWTLNSNGQFTIASLWDKLRTSFLRVLWHKVVWFPAHIPKCSFVTWLAILNRLSTADRLVSFKLNISPQCGLCPGSESHDHLRTTSVILFGKKKKLE</sequence>
<reference evidence="1" key="1">
    <citation type="submission" date="2022-02" db="EMBL/GenBank/DDBJ databases">
        <title>Plant Genome Project.</title>
        <authorList>
            <person name="Zhang R.-G."/>
        </authorList>
    </citation>
    <scope>NUCLEOTIDE SEQUENCE</scope>
    <source>
        <strain evidence="1">AT1</strain>
    </source>
</reference>
<protein>
    <submittedName>
        <fullName evidence="1">Uncharacterized protein</fullName>
    </submittedName>
</protein>
<comment type="caution">
    <text evidence="1">The sequence shown here is derived from an EMBL/GenBank/DDBJ whole genome shotgun (WGS) entry which is preliminary data.</text>
</comment>
<dbReference type="EMBL" id="CM046398">
    <property type="protein sequence ID" value="KAI8529977.1"/>
    <property type="molecule type" value="Genomic_DNA"/>
</dbReference>
<keyword evidence="2" id="KW-1185">Reference proteome</keyword>
<gene>
    <name evidence="1" type="ORF">RHMOL_Rhmol11G0017900</name>
</gene>
<proteinExistence type="predicted"/>
<dbReference type="Proteomes" id="UP001062846">
    <property type="component" value="Chromosome 11"/>
</dbReference>
<evidence type="ECO:0000313" key="1">
    <source>
        <dbReference type="EMBL" id="KAI8529977.1"/>
    </source>
</evidence>
<evidence type="ECO:0000313" key="2">
    <source>
        <dbReference type="Proteomes" id="UP001062846"/>
    </source>
</evidence>
<accession>A0ACC0LNS6</accession>